<dbReference type="SUPFAM" id="SSF48452">
    <property type="entry name" value="TPR-like"/>
    <property type="match status" value="1"/>
</dbReference>
<dbReference type="InterPro" id="IPR028061">
    <property type="entry name" value="Fis1_TPR_C"/>
</dbReference>
<reference evidence="2" key="1">
    <citation type="submission" date="2020-10" db="EMBL/GenBank/DDBJ databases">
        <authorList>
            <person name="Gilroy R."/>
        </authorList>
    </citation>
    <scope>NUCLEOTIDE SEQUENCE</scope>
    <source>
        <strain evidence="2">11159</strain>
    </source>
</reference>
<dbReference type="Proteomes" id="UP000823613">
    <property type="component" value="Unassembled WGS sequence"/>
</dbReference>
<evidence type="ECO:0008006" key="4">
    <source>
        <dbReference type="Google" id="ProtNLM"/>
    </source>
</evidence>
<accession>A0A9D9DHY0</accession>
<proteinExistence type="predicted"/>
<reference evidence="2" key="2">
    <citation type="journal article" date="2021" name="PeerJ">
        <title>Extensive microbial diversity within the chicken gut microbiome revealed by metagenomics and culture.</title>
        <authorList>
            <person name="Gilroy R."/>
            <person name="Ravi A."/>
            <person name="Getino M."/>
            <person name="Pursley I."/>
            <person name="Horton D.L."/>
            <person name="Alikhan N.F."/>
            <person name="Baker D."/>
            <person name="Gharbi K."/>
            <person name="Hall N."/>
            <person name="Watson M."/>
            <person name="Adriaenssens E.M."/>
            <person name="Foster-Nyarko E."/>
            <person name="Jarju S."/>
            <person name="Secka A."/>
            <person name="Antonio M."/>
            <person name="Oren A."/>
            <person name="Chaudhuri R.R."/>
            <person name="La Ragione R."/>
            <person name="Hildebrand F."/>
            <person name="Pallen M.J."/>
        </authorList>
    </citation>
    <scope>NUCLEOTIDE SEQUENCE</scope>
    <source>
        <strain evidence="2">11159</strain>
    </source>
</reference>
<organism evidence="2 3">
    <name type="scientific">Candidatus Onthovivens merdipullorum</name>
    <dbReference type="NCBI Taxonomy" id="2840889"/>
    <lineage>
        <taxon>Bacteria</taxon>
        <taxon>Bacillati</taxon>
        <taxon>Bacillota</taxon>
        <taxon>Bacilli</taxon>
        <taxon>Bacillales</taxon>
        <taxon>Candidatus Onthovivens</taxon>
    </lineage>
</organism>
<evidence type="ECO:0000313" key="3">
    <source>
        <dbReference type="Proteomes" id="UP000823613"/>
    </source>
</evidence>
<dbReference type="AlphaFoldDB" id="A0A9D9DHY0"/>
<sequence length="217" mass="25654">MKKIIFLSLFVLLLCSLLFSCQPELSEEDITKFYLTALGNYQNQKYDESLEYLALIHKYDPNFFQASFLEGKVLFFTGDIDKAQNMFKNLFKKYPEFIEAKIWYIRTLIIKGDYVIARELLEKEMSFNQTDWRIFYLYSLLEERQGNIDKKIVMLNRAEMVLADSVKVYLELSDIWNMLDLQSRASLYNEKANILSETNASLHMLGDYINKTSKKDK</sequence>
<feature type="chain" id="PRO_5038714919" description="Tetratricopeptide repeat protein" evidence="1">
    <location>
        <begin position="27"/>
        <end position="217"/>
    </location>
</feature>
<dbReference type="EMBL" id="JADIMY010000011">
    <property type="protein sequence ID" value="MBO8427048.1"/>
    <property type="molecule type" value="Genomic_DNA"/>
</dbReference>
<dbReference type="Pfam" id="PF14853">
    <property type="entry name" value="Fis1_TPR_C"/>
    <property type="match status" value="1"/>
</dbReference>
<evidence type="ECO:0000256" key="1">
    <source>
        <dbReference type="SAM" id="SignalP"/>
    </source>
</evidence>
<protein>
    <recommendedName>
        <fullName evidence="4">Tetratricopeptide repeat protein</fullName>
    </recommendedName>
</protein>
<dbReference type="PROSITE" id="PS51257">
    <property type="entry name" value="PROKAR_LIPOPROTEIN"/>
    <property type="match status" value="1"/>
</dbReference>
<name>A0A9D9DHY0_9BACL</name>
<feature type="signal peptide" evidence="1">
    <location>
        <begin position="1"/>
        <end position="26"/>
    </location>
</feature>
<evidence type="ECO:0000313" key="2">
    <source>
        <dbReference type="EMBL" id="MBO8427048.1"/>
    </source>
</evidence>
<comment type="caution">
    <text evidence="2">The sequence shown here is derived from an EMBL/GenBank/DDBJ whole genome shotgun (WGS) entry which is preliminary data.</text>
</comment>
<dbReference type="Gene3D" id="1.25.40.10">
    <property type="entry name" value="Tetratricopeptide repeat domain"/>
    <property type="match status" value="2"/>
</dbReference>
<gene>
    <name evidence="2" type="ORF">IAC58_00595</name>
</gene>
<keyword evidence="1" id="KW-0732">Signal</keyword>
<dbReference type="InterPro" id="IPR011990">
    <property type="entry name" value="TPR-like_helical_dom_sf"/>
</dbReference>